<evidence type="ECO:0000313" key="2">
    <source>
        <dbReference type="Proteomes" id="UP000053144"/>
    </source>
</evidence>
<dbReference type="AlphaFoldDB" id="A0A0L9U4C8"/>
<sequence>MVKTRVKEERRYSVRDLRLLGSLQVWFLCRFENEARRPRSLDEMMKMVAQSLRQWRRRRRWRCDGDARRRWSSAARLRMPDLYPRRLAGMVVVEVATAAEVEGKDGDDVVVMISEEEECNAPTMVDEELAVNGAMKVGGGSGTTTYDIGDIGDGGAIWFREGRR</sequence>
<evidence type="ECO:0000313" key="1">
    <source>
        <dbReference type="EMBL" id="KOM37631.1"/>
    </source>
</evidence>
<organism evidence="1 2">
    <name type="scientific">Phaseolus angularis</name>
    <name type="common">Azuki bean</name>
    <name type="synonym">Vigna angularis</name>
    <dbReference type="NCBI Taxonomy" id="3914"/>
    <lineage>
        <taxon>Eukaryota</taxon>
        <taxon>Viridiplantae</taxon>
        <taxon>Streptophyta</taxon>
        <taxon>Embryophyta</taxon>
        <taxon>Tracheophyta</taxon>
        <taxon>Spermatophyta</taxon>
        <taxon>Magnoliopsida</taxon>
        <taxon>eudicotyledons</taxon>
        <taxon>Gunneridae</taxon>
        <taxon>Pentapetalae</taxon>
        <taxon>rosids</taxon>
        <taxon>fabids</taxon>
        <taxon>Fabales</taxon>
        <taxon>Fabaceae</taxon>
        <taxon>Papilionoideae</taxon>
        <taxon>50 kb inversion clade</taxon>
        <taxon>NPAAA clade</taxon>
        <taxon>indigoferoid/millettioid clade</taxon>
        <taxon>Phaseoleae</taxon>
        <taxon>Vigna</taxon>
    </lineage>
</organism>
<name>A0A0L9U4C8_PHAAN</name>
<dbReference type="EMBL" id="CM003373">
    <property type="protein sequence ID" value="KOM37631.1"/>
    <property type="molecule type" value="Genomic_DNA"/>
</dbReference>
<dbReference type="Gramene" id="KOM37631">
    <property type="protein sequence ID" value="KOM37631"/>
    <property type="gene ID" value="LR48_Vigan03g101300"/>
</dbReference>
<accession>A0A0L9U4C8</accession>
<proteinExistence type="predicted"/>
<gene>
    <name evidence="1" type="ORF">LR48_Vigan03g101300</name>
</gene>
<dbReference type="Proteomes" id="UP000053144">
    <property type="component" value="Chromosome 3"/>
</dbReference>
<protein>
    <submittedName>
        <fullName evidence="1">Uncharacterized protein</fullName>
    </submittedName>
</protein>
<reference evidence="2" key="1">
    <citation type="journal article" date="2015" name="Proc. Natl. Acad. Sci. U.S.A.">
        <title>Genome sequencing of adzuki bean (Vigna angularis) provides insight into high starch and low fat accumulation and domestication.</title>
        <authorList>
            <person name="Yang K."/>
            <person name="Tian Z."/>
            <person name="Chen C."/>
            <person name="Luo L."/>
            <person name="Zhao B."/>
            <person name="Wang Z."/>
            <person name="Yu L."/>
            <person name="Li Y."/>
            <person name="Sun Y."/>
            <person name="Li W."/>
            <person name="Chen Y."/>
            <person name="Li Y."/>
            <person name="Zhang Y."/>
            <person name="Ai D."/>
            <person name="Zhao J."/>
            <person name="Shang C."/>
            <person name="Ma Y."/>
            <person name="Wu B."/>
            <person name="Wang M."/>
            <person name="Gao L."/>
            <person name="Sun D."/>
            <person name="Zhang P."/>
            <person name="Guo F."/>
            <person name="Wang W."/>
            <person name="Li Y."/>
            <person name="Wang J."/>
            <person name="Varshney R.K."/>
            <person name="Wang J."/>
            <person name="Ling H.Q."/>
            <person name="Wan P."/>
        </authorList>
    </citation>
    <scope>NUCLEOTIDE SEQUENCE</scope>
    <source>
        <strain evidence="2">cv. Jingnong 6</strain>
    </source>
</reference>